<keyword evidence="5" id="KW-0653">Protein transport</keyword>
<dbReference type="HAMAP" id="MF_00902">
    <property type="entry name" value="TatC"/>
    <property type="match status" value="1"/>
</dbReference>
<dbReference type="PANTHER" id="PTHR30371">
    <property type="entry name" value="SEC-INDEPENDENT PROTEIN TRANSLOCASE PROTEIN TATC"/>
    <property type="match status" value="1"/>
</dbReference>
<evidence type="ECO:0000256" key="1">
    <source>
        <dbReference type="ARBA" id="ARBA00004141"/>
    </source>
</evidence>
<dbReference type="PANTHER" id="PTHR30371:SF4">
    <property type="entry name" value="SEC-INDEPENDENT PROTEIN TRANSLOCASE PROTEIN TATCD"/>
    <property type="match status" value="1"/>
</dbReference>
<keyword evidence="5" id="KW-0813">Transport</keyword>
<keyword evidence="7" id="KW-1185">Reference proteome</keyword>
<dbReference type="EMBL" id="CP089291">
    <property type="protein sequence ID" value="UOF92212.1"/>
    <property type="molecule type" value="Genomic_DNA"/>
</dbReference>
<keyword evidence="4 5" id="KW-0472">Membrane</keyword>
<dbReference type="PRINTS" id="PR01840">
    <property type="entry name" value="TATCFAMILY"/>
</dbReference>
<evidence type="ECO:0000313" key="7">
    <source>
        <dbReference type="Proteomes" id="UP000830167"/>
    </source>
</evidence>
<dbReference type="InterPro" id="IPR002033">
    <property type="entry name" value="TatC"/>
</dbReference>
<evidence type="ECO:0000256" key="4">
    <source>
        <dbReference type="ARBA" id="ARBA00023136"/>
    </source>
</evidence>
<feature type="transmembrane region" description="Helical" evidence="5">
    <location>
        <begin position="104"/>
        <end position="128"/>
    </location>
</feature>
<evidence type="ECO:0000256" key="2">
    <source>
        <dbReference type="ARBA" id="ARBA00022692"/>
    </source>
</evidence>
<dbReference type="Pfam" id="PF00902">
    <property type="entry name" value="TatC"/>
    <property type="match status" value="1"/>
</dbReference>
<keyword evidence="3 5" id="KW-1133">Transmembrane helix</keyword>
<keyword evidence="5" id="KW-0811">Translocation</keyword>
<keyword evidence="2 5" id="KW-0812">Transmembrane</keyword>
<feature type="transmembrane region" description="Helical" evidence="5">
    <location>
        <begin position="148"/>
        <end position="177"/>
    </location>
</feature>
<dbReference type="NCBIfam" id="TIGR00945">
    <property type="entry name" value="tatC"/>
    <property type="match status" value="1"/>
</dbReference>
<comment type="subcellular location">
    <subcellularLocation>
        <location evidence="5">Cell membrane</location>
        <topology evidence="5">Multi-pass membrane protein</topology>
    </subcellularLocation>
    <subcellularLocation>
        <location evidence="1">Membrane</location>
        <topology evidence="1">Multi-pass membrane protein</topology>
    </subcellularLocation>
</comment>
<dbReference type="RefSeq" id="WP_347438898.1">
    <property type="nucleotide sequence ID" value="NZ_CP089291.1"/>
</dbReference>
<name>A0ABY4CS12_9BACL</name>
<feature type="transmembrane region" description="Helical" evidence="5">
    <location>
        <begin position="212"/>
        <end position="231"/>
    </location>
</feature>
<feature type="transmembrane region" description="Helical" evidence="5">
    <location>
        <begin position="189"/>
        <end position="206"/>
    </location>
</feature>
<evidence type="ECO:0000313" key="6">
    <source>
        <dbReference type="EMBL" id="UOF92212.1"/>
    </source>
</evidence>
<comment type="function">
    <text evidence="5">Part of the twin-arginine translocation (Tat) system that transports large folded proteins containing a characteristic twin-arginine motif in their signal peptide across membranes.</text>
</comment>
<reference evidence="6" key="1">
    <citation type="submission" date="2021-12" db="EMBL/GenBank/DDBJ databases">
        <title>Alicyclobacillaceae gen. nov., sp. nov., isolated from chalcocite enrichment system.</title>
        <authorList>
            <person name="Jiang Z."/>
        </authorList>
    </citation>
    <scope>NUCLEOTIDE SEQUENCE</scope>
    <source>
        <strain evidence="6">MYW30-H2</strain>
    </source>
</reference>
<proteinExistence type="inferred from homology"/>
<comment type="subunit">
    <text evidence="5">Forms a complex with TatA.</text>
</comment>
<dbReference type="InterPro" id="IPR019820">
    <property type="entry name" value="Sec-indep_translocase_CS"/>
</dbReference>
<evidence type="ECO:0000256" key="5">
    <source>
        <dbReference type="HAMAP-Rule" id="MF_00902"/>
    </source>
</evidence>
<feature type="transmembrane region" description="Helical" evidence="5">
    <location>
        <begin position="20"/>
        <end position="44"/>
    </location>
</feature>
<evidence type="ECO:0000256" key="3">
    <source>
        <dbReference type="ARBA" id="ARBA00022989"/>
    </source>
</evidence>
<protein>
    <recommendedName>
        <fullName evidence="5">Sec-independent protein translocase protein TatC</fullName>
    </recommendedName>
</protein>
<organism evidence="6 7">
    <name type="scientific">Fodinisporobacter ferrooxydans</name>
    <dbReference type="NCBI Taxonomy" id="2901836"/>
    <lineage>
        <taxon>Bacteria</taxon>
        <taxon>Bacillati</taxon>
        <taxon>Bacillota</taxon>
        <taxon>Bacilli</taxon>
        <taxon>Bacillales</taxon>
        <taxon>Alicyclobacillaceae</taxon>
        <taxon>Fodinisporobacter</taxon>
    </lineage>
</organism>
<comment type="similarity">
    <text evidence="5">Belongs to the TatC family.</text>
</comment>
<gene>
    <name evidence="5 6" type="primary">tatC</name>
    <name evidence="6" type="ORF">LSG31_08625</name>
</gene>
<accession>A0ABY4CS12</accession>
<dbReference type="PROSITE" id="PS01218">
    <property type="entry name" value="TATC"/>
    <property type="match status" value="1"/>
</dbReference>
<feature type="transmembrane region" description="Helical" evidence="5">
    <location>
        <begin position="64"/>
        <end position="83"/>
    </location>
</feature>
<sequence>MSDSEMGLVQHLEDLRKRLILTLVFFVLALIVSFLFIGKIYGFLIQPLLGAQLTVLGPAESIRVYFTLAGVFALGLTLPYALYHVWRFVSPALTEKEKKITFRYIPAVFLMFVAGIVFGYFVVFHMLLRVLLQISRENFSVMLTAGNYFGFLIDITLPFGFLFEMPIVVMFLTKIGIVNPIRLAKMRKYAYFILVIVASMLSPPELVSHLSVAAPMILLYEISIWISRIVYRKQLLMQQSYEEHYSSEEA</sequence>
<dbReference type="Proteomes" id="UP000830167">
    <property type="component" value="Chromosome"/>
</dbReference>
<keyword evidence="5" id="KW-1003">Cell membrane</keyword>